<gene>
    <name evidence="1" type="ORF">K040078D81_57370</name>
</gene>
<organism evidence="1 2">
    <name type="scientific">Blautia hominis</name>
    <dbReference type="NCBI Taxonomy" id="2025493"/>
    <lineage>
        <taxon>Bacteria</taxon>
        <taxon>Bacillati</taxon>
        <taxon>Bacillota</taxon>
        <taxon>Clostridia</taxon>
        <taxon>Lachnospirales</taxon>
        <taxon>Lachnospiraceae</taxon>
        <taxon>Blautia</taxon>
    </lineage>
</organism>
<keyword evidence="2" id="KW-1185">Reference proteome</keyword>
<reference evidence="1 2" key="1">
    <citation type="submission" date="2024-04" db="EMBL/GenBank/DDBJ databases">
        <title>Defined microbial consortia suppress multidrug-resistant proinflammatory Enterobacteriaceae via ecological control.</title>
        <authorList>
            <person name="Furuichi M."/>
            <person name="Kawaguchi T."/>
            <person name="Pust M."/>
            <person name="Yasuma K."/>
            <person name="Plichta D."/>
            <person name="Hasegawa N."/>
            <person name="Ohya T."/>
            <person name="Bhattarai S."/>
            <person name="Sasajima S."/>
            <person name="Aoto Y."/>
            <person name="Tuganbaev T."/>
            <person name="Yaginuma M."/>
            <person name="Ueda M."/>
            <person name="Okahashi N."/>
            <person name="Amafuji K."/>
            <person name="Kiridooshi Y."/>
            <person name="Sugita K."/>
            <person name="Strazar M."/>
            <person name="Skelly A."/>
            <person name="Suda W."/>
            <person name="Hattori M."/>
            <person name="Nakamoto N."/>
            <person name="Caballero S."/>
            <person name="Norman J."/>
            <person name="Olle B."/>
            <person name="Tanoue T."/>
            <person name="Arita M."/>
            <person name="Bucci V."/>
            <person name="Atarashi K."/>
            <person name="Xavier R."/>
            <person name="Honda K."/>
        </authorList>
    </citation>
    <scope>NUCLEOTIDE SEQUENCE [LARGE SCALE GENOMIC DNA]</scope>
    <source>
        <strain evidence="2">k04-0078-D8-1</strain>
    </source>
</reference>
<protein>
    <submittedName>
        <fullName evidence="1">Uncharacterized protein</fullName>
    </submittedName>
</protein>
<dbReference type="EMBL" id="BAABYW010000002">
    <property type="protein sequence ID" value="GAA6411620.1"/>
    <property type="molecule type" value="Genomic_DNA"/>
</dbReference>
<evidence type="ECO:0000313" key="2">
    <source>
        <dbReference type="Proteomes" id="UP001600943"/>
    </source>
</evidence>
<comment type="caution">
    <text evidence="1">The sequence shown here is derived from an EMBL/GenBank/DDBJ whole genome shotgun (WGS) entry which is preliminary data.</text>
</comment>
<name>A0ABQ0BJI5_9FIRM</name>
<proteinExistence type="predicted"/>
<dbReference type="Proteomes" id="UP001600943">
    <property type="component" value="Unassembled WGS sequence"/>
</dbReference>
<sequence>MEKTVSFFGLNFQNILNCRICTMLVEKTNIYHIPSSKLSTYENPQNPVKIKLSSKLSTFSTKMCVD</sequence>
<accession>A0ABQ0BJI5</accession>
<evidence type="ECO:0000313" key="1">
    <source>
        <dbReference type="EMBL" id="GAA6411620.1"/>
    </source>
</evidence>